<proteinExistence type="predicted"/>
<evidence type="ECO:0000313" key="1">
    <source>
        <dbReference type="EMBL" id="KAK7901839.1"/>
    </source>
</evidence>
<sequence>MEAPQLFLHHSSLKRDKKARLGYKRSQSGWVLIGDKVRSSATVTLSRAAAPLRRRSQLRFQVTPGCLLKQLRRQRERLRSTAKKTQISPKAEVFKPCCSPVERESTEEQRFTPRGDDYDRTKAGLVLHGYVVRKITAIDQDLGNPRPIAYQIISVVPKSAHILCFSLTMLWLVFPSTYEAEGLR</sequence>
<gene>
    <name evidence="1" type="ORF">WMY93_018608</name>
</gene>
<dbReference type="EMBL" id="JBBPFD010000013">
    <property type="protein sequence ID" value="KAK7901839.1"/>
    <property type="molecule type" value="Genomic_DNA"/>
</dbReference>
<accession>A0AAW0NWM5</accession>
<reference evidence="2" key="1">
    <citation type="submission" date="2024-04" db="EMBL/GenBank/DDBJ databases">
        <title>Salinicola lusitanus LLJ914,a marine bacterium isolated from the Okinawa Trough.</title>
        <authorList>
            <person name="Li J."/>
        </authorList>
    </citation>
    <scope>NUCLEOTIDE SEQUENCE [LARGE SCALE GENOMIC DNA]</scope>
</reference>
<dbReference type="Proteomes" id="UP001460270">
    <property type="component" value="Unassembled WGS sequence"/>
</dbReference>
<protein>
    <submittedName>
        <fullName evidence="1">Uncharacterized protein</fullName>
    </submittedName>
</protein>
<organism evidence="1 2">
    <name type="scientific">Mugilogobius chulae</name>
    <name type="common">yellowstripe goby</name>
    <dbReference type="NCBI Taxonomy" id="88201"/>
    <lineage>
        <taxon>Eukaryota</taxon>
        <taxon>Metazoa</taxon>
        <taxon>Chordata</taxon>
        <taxon>Craniata</taxon>
        <taxon>Vertebrata</taxon>
        <taxon>Euteleostomi</taxon>
        <taxon>Actinopterygii</taxon>
        <taxon>Neopterygii</taxon>
        <taxon>Teleostei</taxon>
        <taxon>Neoteleostei</taxon>
        <taxon>Acanthomorphata</taxon>
        <taxon>Gobiaria</taxon>
        <taxon>Gobiiformes</taxon>
        <taxon>Gobioidei</taxon>
        <taxon>Gobiidae</taxon>
        <taxon>Gobionellinae</taxon>
        <taxon>Mugilogobius</taxon>
    </lineage>
</organism>
<dbReference type="AlphaFoldDB" id="A0AAW0NWM5"/>
<comment type="caution">
    <text evidence="1">The sequence shown here is derived from an EMBL/GenBank/DDBJ whole genome shotgun (WGS) entry which is preliminary data.</text>
</comment>
<evidence type="ECO:0000313" key="2">
    <source>
        <dbReference type="Proteomes" id="UP001460270"/>
    </source>
</evidence>
<keyword evidence="2" id="KW-1185">Reference proteome</keyword>
<name>A0AAW0NWM5_9GOBI</name>